<dbReference type="EMBL" id="CABPRJ010000008">
    <property type="protein sequence ID" value="VVC25064.1"/>
    <property type="molecule type" value="Genomic_DNA"/>
</dbReference>
<proteinExistence type="predicted"/>
<reference evidence="1 2" key="1">
    <citation type="submission" date="2019-08" db="EMBL/GenBank/DDBJ databases">
        <authorList>
            <person name="Alioto T."/>
            <person name="Alioto T."/>
            <person name="Gomez Garrido J."/>
        </authorList>
    </citation>
    <scope>NUCLEOTIDE SEQUENCE [LARGE SCALE GENOMIC DNA]</scope>
</reference>
<accession>A0A5E4M5C1</accession>
<dbReference type="InterPro" id="IPR019265">
    <property type="entry name" value="RTRAF"/>
</dbReference>
<dbReference type="Pfam" id="PF10036">
    <property type="entry name" value="RLL"/>
    <property type="match status" value="1"/>
</dbReference>
<dbReference type="OrthoDB" id="514167at2759"/>
<dbReference type="PANTHER" id="PTHR15924">
    <property type="entry name" value="CLE"/>
    <property type="match status" value="1"/>
</dbReference>
<organism evidence="1 2">
    <name type="scientific">Cinara cedri</name>
    <dbReference type="NCBI Taxonomy" id="506608"/>
    <lineage>
        <taxon>Eukaryota</taxon>
        <taxon>Metazoa</taxon>
        <taxon>Ecdysozoa</taxon>
        <taxon>Arthropoda</taxon>
        <taxon>Hexapoda</taxon>
        <taxon>Insecta</taxon>
        <taxon>Pterygota</taxon>
        <taxon>Neoptera</taxon>
        <taxon>Paraneoptera</taxon>
        <taxon>Hemiptera</taxon>
        <taxon>Sternorrhyncha</taxon>
        <taxon>Aphidomorpha</taxon>
        <taxon>Aphidoidea</taxon>
        <taxon>Aphididae</taxon>
        <taxon>Lachninae</taxon>
        <taxon>Cinara</taxon>
    </lineage>
</organism>
<dbReference type="Proteomes" id="UP000325440">
    <property type="component" value="Unassembled WGS sequence"/>
</dbReference>
<evidence type="ECO:0000313" key="1">
    <source>
        <dbReference type="EMBL" id="VVC25064.1"/>
    </source>
</evidence>
<keyword evidence="2" id="KW-1185">Reference proteome</keyword>
<gene>
    <name evidence="1" type="ORF">CINCED_3A020140</name>
</gene>
<protein>
    <submittedName>
        <fullName evidence="1">Uncharacterized protein</fullName>
    </submittedName>
</protein>
<dbReference type="AlphaFoldDB" id="A0A5E4M5C1"/>
<evidence type="ECO:0000313" key="2">
    <source>
        <dbReference type="Proteomes" id="UP000325440"/>
    </source>
</evidence>
<name>A0A5E4M5C1_9HEMI</name>
<sequence length="249" mass="28142">MSVNKLKALGYPLAAVFDVKNQKSFRMLILWLEENILQIYQPNKRSELQNIESSTWDIEFEKFCVSCSSPIKSADNVDHLEWLLSLAVRQVYNKQKSKFDSETKKTLQVSCDVPMIIPSNNPIDNLDANSADFKKGVEELADLLNICKHPDQTITLEAISKFIVNRLNEDAIKDPSTVLPNGEAFPLDKVKAHKIDSQDPVVLHAMKVLRLAQLHRLRDLQTCINECIVSMQQVTSNPKTDTTLGKVGH</sequence>